<dbReference type="RefSeq" id="XP_024337522.1">
    <property type="nucleotide sequence ID" value="XM_024486159.1"/>
</dbReference>
<reference evidence="2 3" key="1">
    <citation type="submission" date="2017-04" db="EMBL/GenBank/DDBJ databases">
        <title>Genome Sequence of the Model Brown-Rot Fungus Postia placenta SB12.</title>
        <authorList>
            <consortium name="DOE Joint Genome Institute"/>
            <person name="Gaskell J."/>
            <person name="Kersten P."/>
            <person name="Larrondo L.F."/>
            <person name="Canessa P."/>
            <person name="Martinez D."/>
            <person name="Hibbett D."/>
            <person name="Schmoll M."/>
            <person name="Kubicek C.P."/>
            <person name="Martinez A.T."/>
            <person name="Yadav J."/>
            <person name="Master E."/>
            <person name="Magnuson J.K."/>
            <person name="James T."/>
            <person name="Yaver D."/>
            <person name="Berka R."/>
            <person name="Labutti K."/>
            <person name="Lipzen A."/>
            <person name="Aerts A."/>
            <person name="Barry K."/>
            <person name="Henrissat B."/>
            <person name="Blanchette R."/>
            <person name="Grigoriev I."/>
            <person name="Cullen D."/>
        </authorList>
    </citation>
    <scope>NUCLEOTIDE SEQUENCE [LARGE SCALE GENOMIC DNA]</scope>
    <source>
        <strain evidence="2 3">MAD-698-R-SB12</strain>
    </source>
</reference>
<keyword evidence="1" id="KW-0560">Oxidoreductase</keyword>
<protein>
    <recommendedName>
        <fullName evidence="4">NAD-P-binding protein</fullName>
    </recommendedName>
</protein>
<proteinExistence type="predicted"/>
<dbReference type="Gene3D" id="3.40.50.720">
    <property type="entry name" value="NAD(P)-binding Rossmann-like Domain"/>
    <property type="match status" value="2"/>
</dbReference>
<sequence>MSFTFSKSFTPNELPDLSGKVVVVTGGNSGVGFATILHLARHGAKVYMAARNEQRATAAIERLRAAGLGPGNGEVIWLPLDYSDPRLAKAAAEELMEKEDRLDLFLSDMGIFRHTRCCDGQSLLPLMKKTASEPNSDVRIVEVSSAGHAIVPSNVCFKTRDDLNRDCKDTFFDKSNRYNLTKFMGMLHVKELQRRLDAEGVPIIVMGVHPGIAYAHSAGPVLSPVYTFIANMFFTPPEKGAYSTTFAAAAPAVRTDPETYRGAYIVPPGKVAPAGKQVQNAELAKELWETTERLMEEIGV</sequence>
<dbReference type="Pfam" id="PF00106">
    <property type="entry name" value="adh_short"/>
    <property type="match status" value="1"/>
</dbReference>
<dbReference type="GeneID" id="36331108"/>
<dbReference type="Proteomes" id="UP000194127">
    <property type="component" value="Unassembled WGS sequence"/>
</dbReference>
<dbReference type="SUPFAM" id="SSF51735">
    <property type="entry name" value="NAD(P)-binding Rossmann-fold domains"/>
    <property type="match status" value="1"/>
</dbReference>
<dbReference type="EMBL" id="KZ110600">
    <property type="protein sequence ID" value="OSX60728.1"/>
    <property type="molecule type" value="Genomic_DNA"/>
</dbReference>
<dbReference type="GO" id="GO:0016491">
    <property type="term" value="F:oxidoreductase activity"/>
    <property type="evidence" value="ECO:0007669"/>
    <property type="project" value="UniProtKB-KW"/>
</dbReference>
<dbReference type="InterPro" id="IPR036291">
    <property type="entry name" value="NAD(P)-bd_dom_sf"/>
</dbReference>
<dbReference type="InterPro" id="IPR002347">
    <property type="entry name" value="SDR_fam"/>
</dbReference>
<dbReference type="PANTHER" id="PTHR43157">
    <property type="entry name" value="PHOSPHATIDYLINOSITOL-GLYCAN BIOSYNTHESIS CLASS F PROTEIN-RELATED"/>
    <property type="match status" value="1"/>
</dbReference>
<dbReference type="STRING" id="670580.A0A1X6MWI9"/>
<evidence type="ECO:0000313" key="2">
    <source>
        <dbReference type="EMBL" id="OSX60728.1"/>
    </source>
</evidence>
<organism evidence="2 3">
    <name type="scientific">Postia placenta MAD-698-R-SB12</name>
    <dbReference type="NCBI Taxonomy" id="670580"/>
    <lineage>
        <taxon>Eukaryota</taxon>
        <taxon>Fungi</taxon>
        <taxon>Dikarya</taxon>
        <taxon>Basidiomycota</taxon>
        <taxon>Agaricomycotina</taxon>
        <taxon>Agaricomycetes</taxon>
        <taxon>Polyporales</taxon>
        <taxon>Adustoporiaceae</taxon>
        <taxon>Rhodonia</taxon>
    </lineage>
</organism>
<evidence type="ECO:0000313" key="3">
    <source>
        <dbReference type="Proteomes" id="UP000194127"/>
    </source>
</evidence>
<evidence type="ECO:0000256" key="1">
    <source>
        <dbReference type="ARBA" id="ARBA00023002"/>
    </source>
</evidence>
<gene>
    <name evidence="2" type="ORF">POSPLADRAFT_1148292</name>
</gene>
<accession>A0A1X6MWI9</accession>
<evidence type="ECO:0008006" key="4">
    <source>
        <dbReference type="Google" id="ProtNLM"/>
    </source>
</evidence>
<name>A0A1X6MWI9_9APHY</name>
<keyword evidence="3" id="KW-1185">Reference proteome</keyword>
<dbReference type="OrthoDB" id="191139at2759"/>
<dbReference type="AlphaFoldDB" id="A0A1X6MWI9"/>
<dbReference type="PANTHER" id="PTHR43157:SF31">
    <property type="entry name" value="PHOSPHATIDYLINOSITOL-GLYCAN BIOSYNTHESIS CLASS F PROTEIN"/>
    <property type="match status" value="1"/>
</dbReference>